<dbReference type="Gene3D" id="2.60.120.10">
    <property type="entry name" value="Jelly Rolls"/>
    <property type="match status" value="2"/>
</dbReference>
<gene>
    <name evidence="2" type="ORF">NCS_30158</name>
</gene>
<name>A0A2H1FHS9_9ARCH</name>
<proteinExistence type="predicted"/>
<dbReference type="SUPFAM" id="SSF51182">
    <property type="entry name" value="RmlC-like cupins"/>
    <property type="match status" value="1"/>
</dbReference>
<dbReference type="PANTHER" id="PTHR39193:SF1">
    <property type="entry name" value="5-DEOXY-GLUCURONATE ISOMERASE"/>
    <property type="match status" value="1"/>
</dbReference>
<reference evidence="3" key="1">
    <citation type="submission" date="2017-03" db="EMBL/GenBank/DDBJ databases">
        <authorList>
            <person name="Herbold C."/>
        </authorList>
    </citation>
    <scope>NUCLEOTIDE SEQUENCE [LARGE SCALE GENOMIC DNA]</scope>
</reference>
<protein>
    <submittedName>
        <fullName evidence="2">Putative 5-deoxy-glucuronate isomerase</fullName>
    </submittedName>
</protein>
<dbReference type="GO" id="GO:0019310">
    <property type="term" value="P:inositol catabolic process"/>
    <property type="evidence" value="ECO:0007669"/>
    <property type="project" value="InterPro"/>
</dbReference>
<dbReference type="Proteomes" id="UP000230607">
    <property type="component" value="Chromosome 1"/>
</dbReference>
<evidence type="ECO:0000256" key="1">
    <source>
        <dbReference type="ARBA" id="ARBA00023235"/>
    </source>
</evidence>
<dbReference type="InterPro" id="IPR014710">
    <property type="entry name" value="RmlC-like_jellyroll"/>
</dbReference>
<dbReference type="InterPro" id="IPR024203">
    <property type="entry name" value="Deoxy-glucuronate_isom_IolB"/>
</dbReference>
<keyword evidence="1 2" id="KW-0413">Isomerase</keyword>
<dbReference type="PANTHER" id="PTHR39193">
    <property type="entry name" value="5-DEOXY-GLUCURONATE ISOMERASE"/>
    <property type="match status" value="1"/>
</dbReference>
<evidence type="ECO:0000313" key="3">
    <source>
        <dbReference type="Proteomes" id="UP000230607"/>
    </source>
</evidence>
<sequence length="278" mass="31591">MSSGKDKPIFFKKKEPKAGYETIVSKNNTYLKDLEVGRLRLDKIGSSYKGRTSSSELLIEILIGKCDVKIKYDEGIKEFKELGDRKNVFEKEPTSLLIGPNSEYEITCTSTSVDILMPTVKLSDSKTYAPVLIKPENVEIYEIGEGNFKRKVRVILGGNGPSKRLRGGETINLPGQWSSWPRHSFDNQPELADQFEEFFIYFTQPKQGWGLQRCDGVFVDGEYREQSKLVRNGDYAILPLGDHPIVAAPDTTLLYTWFYVSPVPKIYPKWAEDHGEYA</sequence>
<dbReference type="InterPro" id="IPR021120">
    <property type="entry name" value="KduI/IolB_isomerase"/>
</dbReference>
<accession>A0A2H1FHS9</accession>
<dbReference type="GO" id="GO:0008880">
    <property type="term" value="F:glucuronate isomerase activity"/>
    <property type="evidence" value="ECO:0007669"/>
    <property type="project" value="InterPro"/>
</dbReference>
<dbReference type="RefSeq" id="WP_157928112.1">
    <property type="nucleotide sequence ID" value="NZ_LT841358.1"/>
</dbReference>
<organism evidence="2 3">
    <name type="scientific">Candidatus Nitrosotalea okcheonensis</name>
    <dbReference type="NCBI Taxonomy" id="1903276"/>
    <lineage>
        <taxon>Archaea</taxon>
        <taxon>Nitrososphaerota</taxon>
        <taxon>Nitrososphaeria</taxon>
        <taxon>Nitrosotaleales</taxon>
        <taxon>Nitrosotaleaceae</taxon>
        <taxon>Nitrosotalea</taxon>
    </lineage>
</organism>
<dbReference type="InterPro" id="IPR011051">
    <property type="entry name" value="RmlC_Cupin_sf"/>
</dbReference>
<dbReference type="Pfam" id="PF04962">
    <property type="entry name" value="KduI"/>
    <property type="match status" value="1"/>
</dbReference>
<dbReference type="EMBL" id="LT841358">
    <property type="protein sequence ID" value="SMH72318.1"/>
    <property type="molecule type" value="Genomic_DNA"/>
</dbReference>
<dbReference type="AlphaFoldDB" id="A0A2H1FHS9"/>
<keyword evidence="3" id="KW-1185">Reference proteome</keyword>
<evidence type="ECO:0000313" key="2">
    <source>
        <dbReference type="EMBL" id="SMH72318.1"/>
    </source>
</evidence>